<name>A0A7S1BPE9_9STRA</name>
<organism evidence="3">
    <name type="scientific">Corethron hystrix</name>
    <dbReference type="NCBI Taxonomy" id="216773"/>
    <lineage>
        <taxon>Eukaryota</taxon>
        <taxon>Sar</taxon>
        <taxon>Stramenopiles</taxon>
        <taxon>Ochrophyta</taxon>
        <taxon>Bacillariophyta</taxon>
        <taxon>Coscinodiscophyceae</taxon>
        <taxon>Corethrophycidae</taxon>
        <taxon>Corethrales</taxon>
        <taxon>Corethraceae</taxon>
        <taxon>Corethron</taxon>
    </lineage>
</organism>
<dbReference type="PROSITE" id="PS50280">
    <property type="entry name" value="SET"/>
    <property type="match status" value="1"/>
</dbReference>
<evidence type="ECO:0000313" key="3">
    <source>
        <dbReference type="EMBL" id="CAD8892845.1"/>
    </source>
</evidence>
<feature type="domain" description="SET" evidence="2">
    <location>
        <begin position="48"/>
        <end position="236"/>
    </location>
</feature>
<dbReference type="PANTHER" id="PTHR13271:SF151">
    <property type="entry name" value="SET DOMAIN-CONTAINING PROTEIN 4"/>
    <property type="match status" value="1"/>
</dbReference>
<accession>A0A7S1BPE9</accession>
<dbReference type="Gene3D" id="3.90.1410.10">
    <property type="entry name" value="set domain protein methyltransferase, domain 1"/>
    <property type="match status" value="1"/>
</dbReference>
<dbReference type="InterPro" id="IPR001214">
    <property type="entry name" value="SET_dom"/>
</dbReference>
<gene>
    <name evidence="3" type="ORF">CHYS00102_LOCUS20054</name>
</gene>
<dbReference type="InterPro" id="IPR046341">
    <property type="entry name" value="SET_dom_sf"/>
</dbReference>
<dbReference type="AlphaFoldDB" id="A0A7S1BPE9"/>
<feature type="signal peptide" evidence="1">
    <location>
        <begin position="1"/>
        <end position="23"/>
    </location>
</feature>
<keyword evidence="1" id="KW-0732">Signal</keyword>
<reference evidence="3" key="1">
    <citation type="submission" date="2021-01" db="EMBL/GenBank/DDBJ databases">
        <authorList>
            <person name="Corre E."/>
            <person name="Pelletier E."/>
            <person name="Niang G."/>
            <person name="Scheremetjew M."/>
            <person name="Finn R."/>
            <person name="Kale V."/>
            <person name="Holt S."/>
            <person name="Cochrane G."/>
            <person name="Meng A."/>
            <person name="Brown T."/>
            <person name="Cohen L."/>
        </authorList>
    </citation>
    <scope>NUCLEOTIDE SEQUENCE</scope>
    <source>
        <strain evidence="3">308</strain>
    </source>
</reference>
<feature type="chain" id="PRO_5030666821" description="SET domain-containing protein" evidence="1">
    <location>
        <begin position="24"/>
        <end position="402"/>
    </location>
</feature>
<evidence type="ECO:0000256" key="1">
    <source>
        <dbReference type="SAM" id="SignalP"/>
    </source>
</evidence>
<dbReference type="CDD" id="cd10527">
    <property type="entry name" value="SET_LSMT"/>
    <property type="match status" value="1"/>
</dbReference>
<proteinExistence type="predicted"/>
<dbReference type="InterPro" id="IPR050600">
    <property type="entry name" value="SETD3_SETD6_MTase"/>
</dbReference>
<dbReference type="PANTHER" id="PTHR13271">
    <property type="entry name" value="UNCHARACTERIZED PUTATIVE METHYLTRANSFERASE"/>
    <property type="match status" value="1"/>
</dbReference>
<protein>
    <recommendedName>
        <fullName evidence="2">SET domain-containing protein</fullName>
    </recommendedName>
</protein>
<dbReference type="SUPFAM" id="SSF82199">
    <property type="entry name" value="SET domain"/>
    <property type="match status" value="1"/>
</dbReference>
<sequence>MMRVTSFLLLLVSIISRTSLVAASSSASSSSGDDGFVRLVAWMRRYGGRVDARMDVAEINGVRGIVALADIEDGAELLHCPWSLVIGSTGLHDQMQTKDMCRVVRELADEFGAGDASLWWPYLEHIQLPRLAAMWEPSASEELQGLSPSEDATRHLVWFAQTCGGKDDRGIDAEEMRSLVSFVSRASEVGMVPIYDLLNHHNGEKNAKLRLSDAGVQLVVVGGPVRQGQELYLSYGVKTASTMYRDYGFVEAWPCCWNWKDAASGDNFAFVMFPDGVAAINPTADFLRQLWNSKSAVRKPVAEFQASARRHMDSLPVEELVRFARAARTHLEGLPTTWREDGAILGQKKELLAQTPDANDAASRTAQDVISAIEYRSTFKKALESALISSETAARILMGQDL</sequence>
<evidence type="ECO:0000259" key="2">
    <source>
        <dbReference type="PROSITE" id="PS50280"/>
    </source>
</evidence>
<dbReference type="GO" id="GO:0016279">
    <property type="term" value="F:protein-lysine N-methyltransferase activity"/>
    <property type="evidence" value="ECO:0007669"/>
    <property type="project" value="TreeGrafter"/>
</dbReference>
<dbReference type="EMBL" id="HBFR01027724">
    <property type="protein sequence ID" value="CAD8892845.1"/>
    <property type="molecule type" value="Transcribed_RNA"/>
</dbReference>